<reference evidence="1 2" key="1">
    <citation type="journal article" date="2018" name="Front. Plant Sci.">
        <title>Red Clover (Trifolium pratense) and Zigzag Clover (T. medium) - A Picture of Genomic Similarities and Differences.</title>
        <authorList>
            <person name="Dluhosova J."/>
            <person name="Istvanek J."/>
            <person name="Nedelnik J."/>
            <person name="Repkova J."/>
        </authorList>
    </citation>
    <scope>NUCLEOTIDE SEQUENCE [LARGE SCALE GENOMIC DNA]</scope>
    <source>
        <strain evidence="2">cv. 10/8</strain>
        <tissue evidence="1">Leaf</tissue>
    </source>
</reference>
<proteinExistence type="predicted"/>
<name>A0A392VB50_9FABA</name>
<protein>
    <submittedName>
        <fullName evidence="1">Uncharacterized protein</fullName>
    </submittedName>
</protein>
<accession>A0A392VB50</accession>
<comment type="caution">
    <text evidence="1">The sequence shown here is derived from an EMBL/GenBank/DDBJ whole genome shotgun (WGS) entry which is preliminary data.</text>
</comment>
<sequence>ERVDDMVVSESMDILIESMDSSISSRQSSYAARTLEFDTAYDRPEDAKSALLMWRCVMLNEI</sequence>
<organism evidence="1 2">
    <name type="scientific">Trifolium medium</name>
    <dbReference type="NCBI Taxonomy" id="97028"/>
    <lineage>
        <taxon>Eukaryota</taxon>
        <taxon>Viridiplantae</taxon>
        <taxon>Streptophyta</taxon>
        <taxon>Embryophyta</taxon>
        <taxon>Tracheophyta</taxon>
        <taxon>Spermatophyta</taxon>
        <taxon>Magnoliopsida</taxon>
        <taxon>eudicotyledons</taxon>
        <taxon>Gunneridae</taxon>
        <taxon>Pentapetalae</taxon>
        <taxon>rosids</taxon>
        <taxon>fabids</taxon>
        <taxon>Fabales</taxon>
        <taxon>Fabaceae</taxon>
        <taxon>Papilionoideae</taxon>
        <taxon>50 kb inversion clade</taxon>
        <taxon>NPAAA clade</taxon>
        <taxon>Hologalegina</taxon>
        <taxon>IRL clade</taxon>
        <taxon>Trifolieae</taxon>
        <taxon>Trifolium</taxon>
    </lineage>
</organism>
<evidence type="ECO:0000313" key="1">
    <source>
        <dbReference type="EMBL" id="MCI85558.1"/>
    </source>
</evidence>
<dbReference type="Proteomes" id="UP000265520">
    <property type="component" value="Unassembled WGS sequence"/>
</dbReference>
<dbReference type="EMBL" id="LXQA011118595">
    <property type="protein sequence ID" value="MCI85558.1"/>
    <property type="molecule type" value="Genomic_DNA"/>
</dbReference>
<keyword evidence="2" id="KW-1185">Reference proteome</keyword>
<feature type="non-terminal residue" evidence="1">
    <location>
        <position position="1"/>
    </location>
</feature>
<evidence type="ECO:0000313" key="2">
    <source>
        <dbReference type="Proteomes" id="UP000265520"/>
    </source>
</evidence>
<dbReference type="AlphaFoldDB" id="A0A392VB50"/>